<dbReference type="Gene3D" id="1.10.418.10">
    <property type="entry name" value="Calponin-like domain"/>
    <property type="match status" value="1"/>
</dbReference>
<dbReference type="EMBL" id="UZAN01053442">
    <property type="protein sequence ID" value="VDP89980.1"/>
    <property type="molecule type" value="Genomic_DNA"/>
</dbReference>
<evidence type="ECO:0000256" key="1">
    <source>
        <dbReference type="ARBA" id="ARBA00022737"/>
    </source>
</evidence>
<dbReference type="SUPFAM" id="SSF47576">
    <property type="entry name" value="Calponin-homology domain, CH-domain"/>
    <property type="match status" value="1"/>
</dbReference>
<dbReference type="SMART" id="SM00033">
    <property type="entry name" value="CH"/>
    <property type="match status" value="1"/>
</dbReference>
<keyword evidence="5" id="KW-1185">Reference proteome</keyword>
<sequence length="134" mass="15595">MTETSALSDIQVVEAGYVDSDEDVPMAEKDLAEDAQWKIIQKNTFTRWVNEHLKKANTHIDDLETDFSDGLRLIALIEVLTHHKFRHINKRPTFRTQKLENVTTALNYLEEVEGLRLVSIGMFFWALDLMKAYR</sequence>
<evidence type="ECO:0000256" key="2">
    <source>
        <dbReference type="ARBA" id="ARBA00023203"/>
    </source>
</evidence>
<accession>A0A183B0H3</accession>
<name>A0A183B0H3_9TREM</name>
<dbReference type="Proteomes" id="UP000272942">
    <property type="component" value="Unassembled WGS sequence"/>
</dbReference>
<dbReference type="Pfam" id="PF00307">
    <property type="entry name" value="CH"/>
    <property type="match status" value="1"/>
</dbReference>
<gene>
    <name evidence="4" type="ORF">ECPE_LOCUS12708</name>
</gene>
<dbReference type="PANTHER" id="PTHR38537">
    <property type="entry name" value="JITTERBUG, ISOFORM N"/>
    <property type="match status" value="1"/>
</dbReference>
<feature type="domain" description="Calponin-homology (CH)" evidence="3">
    <location>
        <begin position="39"/>
        <end position="134"/>
    </location>
</feature>
<dbReference type="InterPro" id="IPR001589">
    <property type="entry name" value="Actinin_actin-bd_CS"/>
</dbReference>
<dbReference type="InterPro" id="IPR036872">
    <property type="entry name" value="CH_dom_sf"/>
</dbReference>
<dbReference type="OrthoDB" id="18740at2759"/>
<dbReference type="PROSITE" id="PS50021">
    <property type="entry name" value="CH"/>
    <property type="match status" value="1"/>
</dbReference>
<reference evidence="4 5" key="2">
    <citation type="submission" date="2018-11" db="EMBL/GenBank/DDBJ databases">
        <authorList>
            <consortium name="Pathogen Informatics"/>
        </authorList>
    </citation>
    <scope>NUCLEOTIDE SEQUENCE [LARGE SCALE GENOMIC DNA]</scope>
    <source>
        <strain evidence="4 5">Egypt</strain>
    </source>
</reference>
<evidence type="ECO:0000313" key="4">
    <source>
        <dbReference type="EMBL" id="VDP89980.1"/>
    </source>
</evidence>
<evidence type="ECO:0000259" key="3">
    <source>
        <dbReference type="PROSITE" id="PS50021"/>
    </source>
</evidence>
<dbReference type="GO" id="GO:0051015">
    <property type="term" value="F:actin filament binding"/>
    <property type="evidence" value="ECO:0007669"/>
    <property type="project" value="InterPro"/>
</dbReference>
<organism evidence="6">
    <name type="scientific">Echinostoma caproni</name>
    <dbReference type="NCBI Taxonomy" id="27848"/>
    <lineage>
        <taxon>Eukaryota</taxon>
        <taxon>Metazoa</taxon>
        <taxon>Spiralia</taxon>
        <taxon>Lophotrochozoa</taxon>
        <taxon>Platyhelminthes</taxon>
        <taxon>Trematoda</taxon>
        <taxon>Digenea</taxon>
        <taxon>Plagiorchiida</taxon>
        <taxon>Echinostomata</taxon>
        <taxon>Echinostomatoidea</taxon>
        <taxon>Echinostomatidae</taxon>
        <taxon>Echinostoma</taxon>
    </lineage>
</organism>
<dbReference type="InterPro" id="IPR044801">
    <property type="entry name" value="Filamin"/>
</dbReference>
<dbReference type="WBParaSite" id="ECPE_0001274401-mRNA-1">
    <property type="protein sequence ID" value="ECPE_0001274401-mRNA-1"/>
    <property type="gene ID" value="ECPE_0001274401"/>
</dbReference>
<keyword evidence="2" id="KW-0009">Actin-binding</keyword>
<dbReference type="AlphaFoldDB" id="A0A183B0H3"/>
<dbReference type="InterPro" id="IPR001715">
    <property type="entry name" value="CH_dom"/>
</dbReference>
<evidence type="ECO:0000313" key="5">
    <source>
        <dbReference type="Proteomes" id="UP000272942"/>
    </source>
</evidence>
<keyword evidence="1" id="KW-0677">Repeat</keyword>
<reference evidence="6" key="1">
    <citation type="submission" date="2016-06" db="UniProtKB">
        <authorList>
            <consortium name="WormBaseParasite"/>
        </authorList>
    </citation>
    <scope>IDENTIFICATION</scope>
</reference>
<evidence type="ECO:0000313" key="6">
    <source>
        <dbReference type="WBParaSite" id="ECPE_0001274401-mRNA-1"/>
    </source>
</evidence>
<dbReference type="PANTHER" id="PTHR38537:SF8">
    <property type="entry name" value="FILAMIN-A"/>
    <property type="match status" value="1"/>
</dbReference>
<dbReference type="PROSITE" id="PS00019">
    <property type="entry name" value="ACTININ_1"/>
    <property type="match status" value="1"/>
</dbReference>
<protein>
    <submittedName>
        <fullName evidence="6">Calponin-homology (CH) domain-containing protein</fullName>
    </submittedName>
</protein>
<dbReference type="GO" id="GO:0030036">
    <property type="term" value="P:actin cytoskeleton organization"/>
    <property type="evidence" value="ECO:0007669"/>
    <property type="project" value="InterPro"/>
</dbReference>
<proteinExistence type="predicted"/>